<protein>
    <submittedName>
        <fullName evidence="2">Uncharacterized protein</fullName>
    </submittedName>
</protein>
<sequence length="300" mass="33054">MGKESVSVAGEEVEEDGSTANHVSVAGEEDESTANHVSVAGEEVEEDESIVSESADASHSKAKDSTENVNSVQASVFDLNIVRNLTRAEIAAINLPKVVFIAKKDVLAQMTEVDTSDPTLATQRPSEATVQYALSLLATATTTGNNSVAVESDDEGNEVTVTIGKLGTYTRKSLQVFQRMCKLSSEATRINDERRWLSQTSVTDVTKVREFLLKARPHDEVMRHGQFLMDVSDFSTLACERYINGFSIDVISFKLLEESKPTSVIYLPSFSQLWAKQGVEYFKHKVIPFDNCQQKMQPAF</sequence>
<organism evidence="2 3">
    <name type="scientific">Desmophyllum pertusum</name>
    <dbReference type="NCBI Taxonomy" id="174260"/>
    <lineage>
        <taxon>Eukaryota</taxon>
        <taxon>Metazoa</taxon>
        <taxon>Cnidaria</taxon>
        <taxon>Anthozoa</taxon>
        <taxon>Hexacorallia</taxon>
        <taxon>Scleractinia</taxon>
        <taxon>Caryophylliina</taxon>
        <taxon>Caryophylliidae</taxon>
        <taxon>Desmophyllum</taxon>
    </lineage>
</organism>
<comment type="caution">
    <text evidence="2">The sequence shown here is derived from an EMBL/GenBank/DDBJ whole genome shotgun (WGS) entry which is preliminary data.</text>
</comment>
<dbReference type="EMBL" id="MU827330">
    <property type="protein sequence ID" value="KAJ7354924.1"/>
    <property type="molecule type" value="Genomic_DNA"/>
</dbReference>
<evidence type="ECO:0000313" key="3">
    <source>
        <dbReference type="Proteomes" id="UP001163046"/>
    </source>
</evidence>
<proteinExistence type="predicted"/>
<dbReference type="Proteomes" id="UP001163046">
    <property type="component" value="Unassembled WGS sequence"/>
</dbReference>
<dbReference type="AlphaFoldDB" id="A0A9W9YK51"/>
<gene>
    <name evidence="2" type="ORF">OS493_029033</name>
</gene>
<feature type="compositionally biased region" description="Basic and acidic residues" evidence="1">
    <location>
        <begin position="56"/>
        <end position="66"/>
    </location>
</feature>
<keyword evidence="3" id="KW-1185">Reference proteome</keyword>
<evidence type="ECO:0000256" key="1">
    <source>
        <dbReference type="SAM" id="MobiDB-lite"/>
    </source>
</evidence>
<feature type="region of interest" description="Disordered" evidence="1">
    <location>
        <begin position="1"/>
        <end position="69"/>
    </location>
</feature>
<accession>A0A9W9YK51</accession>
<feature type="compositionally biased region" description="Low complexity" evidence="1">
    <location>
        <begin position="1"/>
        <end position="10"/>
    </location>
</feature>
<name>A0A9W9YK51_9CNID</name>
<reference evidence="2" key="1">
    <citation type="submission" date="2023-01" db="EMBL/GenBank/DDBJ databases">
        <title>Genome assembly of the deep-sea coral Lophelia pertusa.</title>
        <authorList>
            <person name="Herrera S."/>
            <person name="Cordes E."/>
        </authorList>
    </citation>
    <scope>NUCLEOTIDE SEQUENCE</scope>
    <source>
        <strain evidence="2">USNM1676648</strain>
        <tissue evidence="2">Polyp</tissue>
    </source>
</reference>
<evidence type="ECO:0000313" key="2">
    <source>
        <dbReference type="EMBL" id="KAJ7354924.1"/>
    </source>
</evidence>